<comment type="caution">
    <text evidence="1">The sequence shown here is derived from an EMBL/GenBank/DDBJ whole genome shotgun (WGS) entry which is preliminary data.</text>
</comment>
<dbReference type="InterPro" id="IPR043148">
    <property type="entry name" value="TagF_C"/>
</dbReference>
<organism evidence="1 2">
    <name type="scientific">Vreelandella zhuhanensis</name>
    <dbReference type="NCBI Taxonomy" id="2684210"/>
    <lineage>
        <taxon>Bacteria</taxon>
        <taxon>Pseudomonadati</taxon>
        <taxon>Pseudomonadota</taxon>
        <taxon>Gammaproteobacteria</taxon>
        <taxon>Oceanospirillales</taxon>
        <taxon>Halomonadaceae</taxon>
        <taxon>Vreelandella</taxon>
    </lineage>
</organism>
<protein>
    <submittedName>
        <fullName evidence="1">Uncharacterized protein</fullName>
    </submittedName>
</protein>
<dbReference type="SUPFAM" id="SSF53756">
    <property type="entry name" value="UDP-Glycosyltransferase/glycogen phosphorylase"/>
    <property type="match status" value="1"/>
</dbReference>
<evidence type="ECO:0000313" key="2">
    <source>
        <dbReference type="Proteomes" id="UP000437638"/>
    </source>
</evidence>
<dbReference type="RefSeq" id="WP_160417844.1">
    <property type="nucleotide sequence ID" value="NZ_WTKP01000003.1"/>
</dbReference>
<dbReference type="Proteomes" id="UP000437638">
    <property type="component" value="Unassembled WGS sequence"/>
</dbReference>
<reference evidence="1 2" key="1">
    <citation type="submission" date="2019-12" db="EMBL/GenBank/DDBJ databases">
        <title>Halomonas rutogse sp. nov. isolated from two lakes on Tibetan Plateau.</title>
        <authorList>
            <person name="Gao P."/>
        </authorList>
    </citation>
    <scope>NUCLEOTIDE SEQUENCE [LARGE SCALE GENOMIC DNA]</scope>
    <source>
        <strain evidence="1 2">ZH2S</strain>
    </source>
</reference>
<keyword evidence="2" id="KW-1185">Reference proteome</keyword>
<evidence type="ECO:0000313" key="1">
    <source>
        <dbReference type="EMBL" id="MWJ27635.1"/>
    </source>
</evidence>
<gene>
    <name evidence="1" type="ORF">GPM19_05340</name>
</gene>
<dbReference type="Gene3D" id="3.40.50.12580">
    <property type="match status" value="1"/>
</dbReference>
<dbReference type="AlphaFoldDB" id="A0A7X3GZ95"/>
<sequence length="401" mass="45827">MLKKSPLISLADIKALSEYVINRERTERGFKQSIISMYEYNAKWSNLFFRSAIHVVSFFLRPSSKRKKYMFWGTKFEELILSLPAEEVCIVGGPKQLIFCLKNRRAFLPEMSFWHFLVDELKGGSHPANMQRLSSSISALSQRLRRIADENALLIIDNDSLPAQRAVIQAFRMSGVGKSICIQDGVFQKKSPSHIYHGWFADRFFVIDNNQKVLLVEKGMSAEKIKVMGFHSTPYQPKRVLSPPKHRRICLIGQPWWKYGEERGERYLSILQEITNILQKSGYAVSFKPHPWERGSNYLKNIPDVIDISMAQALEQYDVFISLTSTALLEAVASGRVAVQVVDSAFDADRFCDFSEVASISSGSYELSDELINCVKREPLPKRKEVKPLVKRFQEALSGKN</sequence>
<dbReference type="EMBL" id="WTKP01000003">
    <property type="protein sequence ID" value="MWJ27635.1"/>
    <property type="molecule type" value="Genomic_DNA"/>
</dbReference>
<proteinExistence type="predicted"/>
<name>A0A7X3GZ95_9GAMM</name>
<accession>A0A7X3GZ95</accession>